<comment type="caution">
    <text evidence="10">The sequence shown here is derived from an EMBL/GenBank/DDBJ whole genome shotgun (WGS) entry which is preliminary data.</text>
</comment>
<feature type="region of interest" description="Disordered" evidence="7">
    <location>
        <begin position="253"/>
        <end position="346"/>
    </location>
</feature>
<feature type="compositionally biased region" description="Polar residues" evidence="7">
    <location>
        <begin position="580"/>
        <end position="591"/>
    </location>
</feature>
<protein>
    <submittedName>
        <fullName evidence="10">40S ribosomal protein S4</fullName>
    </submittedName>
</protein>
<dbReference type="GO" id="GO:0019843">
    <property type="term" value="F:rRNA binding"/>
    <property type="evidence" value="ECO:0007669"/>
    <property type="project" value="UniProtKB-KW"/>
</dbReference>
<dbReference type="Pfam" id="PF00900">
    <property type="entry name" value="Ribosomal_S4e"/>
    <property type="match status" value="1"/>
</dbReference>
<feature type="compositionally biased region" description="Polar residues" evidence="7">
    <location>
        <begin position="419"/>
        <end position="428"/>
    </location>
</feature>
<dbReference type="InterPro" id="IPR018199">
    <property type="entry name" value="Ribosomal_eS4_N_CS"/>
</dbReference>
<dbReference type="CDD" id="cd06087">
    <property type="entry name" value="KOW_RPS4"/>
    <property type="match status" value="1"/>
</dbReference>
<dbReference type="FunFam" id="2.40.50.740:FF:000001">
    <property type="entry name" value="40S ribosomal protein S4"/>
    <property type="match status" value="1"/>
</dbReference>
<sequence>MDPTELVIVRPRTPSVENAFAKTRRKVIAIDGEMFETRDSVESPYLQGHHSKSEDNTYNPMTVNGQHRTNYPDSEISTQPGDYEQDPLTETTAKNLTRPETNDLLQKTTLSSSSSTSSSSSSSPPSPSSPSSPDKLSPPESPVGDISGSSQLLEQVIRTNNTTLQNDLAPPPITRSLSTGKRQSMFLGDHITISQDGPVIESPSLQSSRSNDDQDMKEVQIETTNPSHLFWVPFHLHPEIAPNEYNRWLSKHGVDSQDTDGIISSRRTSVTRRKSVLSAQYNPEEDQEEEPSKPTTISKQSENYDSPSEVFSNPLEQMGQPPMRTKSSIRRSVSLSASSPTKENFPVDTDEESIMAVKRPGGLERGGLSLLRRSARTKIRRNSTANDIRPDASRLRQTLNPNGEYDPVSLVDPGPQPLPSSLQHSGSISAAPVDNASARKDGDPQPSKRFVSTLRDPSKPTITTYVEPHLLEQQRKENEEEAKRGEGESSPSFRISAPGKLENAAARLLAETIENDRQERPESLPISYPVPPPVKLSQNLLQQQPSSPQSPTPKPLTPSTPSTPSTPPTQLTQPPSKQKNSGQASTNGTSSHAKKPSTWSWLWGKEKGSEKAADTLSNGPNVSHPPAQTANTEINTQTSPSNEATIKKQSTLSMLFSRNSKASKTHAASAESTQSSTTNSGRLALSDRPKYSNYNRLPIHIERAIYRLSHVKLANPRRPLQEQVLISNMMFWYLGVIQQQQMLQQQQVEQQQQQLAQLQNENSKGPNSKEDGKDSKSKNKPKKRKSQKKKNQQRGSSKSAERIVKSPEYEIQQQYHNNAGVSHVARPRQQGPNQAPLVNQIPENQRRTRRNTDQDGRDFSDTYESGNEDSDSAHKLTKQQIESQSDTLMTLSARGPKKHLKRLNAPKHWMLDKLTGTYAPRPTAGPHKLRECLPLIILLRNRLKYALNGKEVQSILMQRLVKVDGKVRTDTTFPAGFMDAITIEKTGENFRLVYDTKGRFTVHRITADEAKYKLCKVKKVQLGAKGIPFAVTHDGRTIRYPDPLVKVNDTIKLDLESGKFTEFIKFEVGNVAMVTGGRNTGRVGVITHKERHVGGFDIVHIKDVLDRQFATRLSNVFVIGEGNKPWVSLPKNKG</sequence>
<feature type="compositionally biased region" description="Polar residues" evidence="7">
    <location>
        <begin position="293"/>
        <end position="315"/>
    </location>
</feature>
<dbReference type="Gene3D" id="2.40.50.740">
    <property type="match status" value="1"/>
</dbReference>
<dbReference type="InterPro" id="IPR041982">
    <property type="entry name" value="Ribosomal_eS4_KOW"/>
</dbReference>
<dbReference type="FunFam" id="2.30.30.30:FF:000005">
    <property type="entry name" value="40S ribosomal protein S4"/>
    <property type="match status" value="1"/>
</dbReference>
<dbReference type="GO" id="GO:0003735">
    <property type="term" value="F:structural constituent of ribosome"/>
    <property type="evidence" value="ECO:0007669"/>
    <property type="project" value="InterPro"/>
</dbReference>
<feature type="compositionally biased region" description="Basic and acidic residues" evidence="7">
    <location>
        <begin position="469"/>
        <end position="487"/>
    </location>
</feature>
<dbReference type="Proteomes" id="UP000703661">
    <property type="component" value="Unassembled WGS sequence"/>
</dbReference>
<dbReference type="InterPro" id="IPR005824">
    <property type="entry name" value="KOW"/>
</dbReference>
<name>A0A9P6MPI7_9FUNG</name>
<dbReference type="InterPro" id="IPR038237">
    <property type="entry name" value="Ribosomal_eS4_central_sf"/>
</dbReference>
<evidence type="ECO:0000259" key="9">
    <source>
        <dbReference type="SMART" id="SM01327"/>
    </source>
</evidence>
<feature type="compositionally biased region" description="Basic and acidic residues" evidence="7">
    <location>
        <begin position="604"/>
        <end position="613"/>
    </location>
</feature>
<feature type="compositionally biased region" description="Polar residues" evidence="7">
    <location>
        <begin position="56"/>
        <end position="80"/>
    </location>
</feature>
<evidence type="ECO:0000313" key="10">
    <source>
        <dbReference type="EMBL" id="KAG0008677.1"/>
    </source>
</evidence>
<dbReference type="InterPro" id="IPR036986">
    <property type="entry name" value="S4_RNA-bd_sf"/>
</dbReference>
<feature type="non-terminal residue" evidence="10">
    <location>
        <position position="1"/>
    </location>
</feature>
<feature type="compositionally biased region" description="Pro residues" evidence="7">
    <location>
        <begin position="548"/>
        <end position="558"/>
    </location>
</feature>
<comment type="similarity">
    <text evidence="1">Belongs to the eukaryotic ribosomal protein eS4 family.</text>
</comment>
<dbReference type="PANTHER" id="PTHR11581">
    <property type="entry name" value="30S/40S RIBOSOMAL PROTEIN S4"/>
    <property type="match status" value="1"/>
</dbReference>
<dbReference type="InterPro" id="IPR032277">
    <property type="entry name" value="Ribosomal_eS4_C"/>
</dbReference>
<evidence type="ECO:0000256" key="5">
    <source>
        <dbReference type="ARBA" id="ARBA00023274"/>
    </source>
</evidence>
<organism evidence="10 11">
    <name type="scientific">Entomortierella chlamydospora</name>
    <dbReference type="NCBI Taxonomy" id="101097"/>
    <lineage>
        <taxon>Eukaryota</taxon>
        <taxon>Fungi</taxon>
        <taxon>Fungi incertae sedis</taxon>
        <taxon>Mucoromycota</taxon>
        <taxon>Mortierellomycotina</taxon>
        <taxon>Mortierellomycetes</taxon>
        <taxon>Mortierellales</taxon>
        <taxon>Mortierellaceae</taxon>
        <taxon>Entomortierella</taxon>
    </lineage>
</organism>
<feature type="compositionally biased region" description="Low complexity" evidence="7">
    <location>
        <begin position="111"/>
        <end position="123"/>
    </location>
</feature>
<keyword evidence="11" id="KW-1185">Reference proteome</keyword>
<feature type="compositionally biased region" description="Polar residues" evidence="7">
    <location>
        <begin position="615"/>
        <end position="644"/>
    </location>
</feature>
<dbReference type="SMART" id="SM00739">
    <property type="entry name" value="KOW"/>
    <property type="match status" value="1"/>
</dbReference>
<dbReference type="AlphaFoldDB" id="A0A9P6MPI7"/>
<feature type="compositionally biased region" description="Basic and acidic residues" evidence="7">
    <location>
        <begin position="767"/>
        <end position="777"/>
    </location>
</feature>
<dbReference type="Gene3D" id="2.30.30.30">
    <property type="match status" value="1"/>
</dbReference>
<feature type="compositionally biased region" description="Basic and acidic residues" evidence="7">
    <location>
        <begin position="799"/>
        <end position="808"/>
    </location>
</feature>
<dbReference type="EMBL" id="JAAAID010001826">
    <property type="protein sequence ID" value="KAG0008677.1"/>
    <property type="molecule type" value="Genomic_DNA"/>
</dbReference>
<evidence type="ECO:0000256" key="6">
    <source>
        <dbReference type="PROSITE-ProRule" id="PRU00182"/>
    </source>
</evidence>
<dbReference type="InterPro" id="IPR000876">
    <property type="entry name" value="Ribosomal_eS4"/>
</dbReference>
<feature type="region of interest" description="Disordered" evidence="7">
    <location>
        <begin position="193"/>
        <end position="217"/>
    </location>
</feature>
<feature type="region of interest" description="Disordered" evidence="7">
    <location>
        <begin position="659"/>
        <end position="689"/>
    </location>
</feature>
<dbReference type="PROSITE" id="PS50889">
    <property type="entry name" value="S4"/>
    <property type="match status" value="1"/>
</dbReference>
<dbReference type="SMART" id="SM01327">
    <property type="entry name" value="Zds_C"/>
    <property type="match status" value="1"/>
</dbReference>
<reference evidence="10" key="1">
    <citation type="journal article" date="2020" name="Fungal Divers.">
        <title>Resolving the Mortierellaceae phylogeny through synthesis of multi-gene phylogenetics and phylogenomics.</title>
        <authorList>
            <person name="Vandepol N."/>
            <person name="Liber J."/>
            <person name="Desiro A."/>
            <person name="Na H."/>
            <person name="Kennedy M."/>
            <person name="Barry K."/>
            <person name="Grigoriev I.V."/>
            <person name="Miller A.N."/>
            <person name="O'Donnell K."/>
            <person name="Stajich J.E."/>
            <person name="Bonito G."/>
        </authorList>
    </citation>
    <scope>NUCLEOTIDE SEQUENCE</scope>
    <source>
        <strain evidence="10">NRRL 2769</strain>
    </source>
</reference>
<keyword evidence="3 6" id="KW-0694">RNA-binding</keyword>
<feature type="compositionally biased region" description="Low complexity" evidence="7">
    <location>
        <begin position="559"/>
        <end position="579"/>
    </location>
</feature>
<feature type="compositionally biased region" description="Low complexity" evidence="7">
    <location>
        <begin position="667"/>
        <end position="680"/>
    </location>
</feature>
<dbReference type="PANTHER" id="PTHR11581:SF0">
    <property type="entry name" value="SMALL RIBOSOMAL SUBUNIT PROTEIN ES4"/>
    <property type="match status" value="1"/>
</dbReference>
<keyword evidence="4 10" id="KW-0689">Ribosomal protein</keyword>
<keyword evidence="2 6" id="KW-0699">rRNA-binding</keyword>
<dbReference type="PROSITE" id="PS00528">
    <property type="entry name" value="RIBOSOMAL_S4E"/>
    <property type="match status" value="1"/>
</dbReference>
<feature type="domain" description="Protein Zds1 C-terminal" evidence="9">
    <location>
        <begin position="686"/>
        <end position="738"/>
    </location>
</feature>
<feature type="compositionally biased region" description="Polar residues" evidence="7">
    <location>
        <begin position="830"/>
        <end position="843"/>
    </location>
</feature>
<feature type="region of interest" description="Disordered" evidence="7">
    <location>
        <begin position="754"/>
        <end position="808"/>
    </location>
</feature>
<dbReference type="FunFam" id="3.10.290.10:FF:000051">
    <property type="entry name" value="40S ribosomal protein S4, X isoform"/>
    <property type="match status" value="1"/>
</dbReference>
<gene>
    <name evidence="10" type="primary">RPS4_1</name>
    <name evidence="10" type="ORF">BGZ80_003177</name>
</gene>
<dbReference type="InterPro" id="IPR014722">
    <property type="entry name" value="Rib_uL2_dom2"/>
</dbReference>
<dbReference type="Pfam" id="PF08632">
    <property type="entry name" value="Zds_C"/>
    <property type="match status" value="1"/>
</dbReference>
<evidence type="ECO:0000256" key="1">
    <source>
        <dbReference type="ARBA" id="ARBA00007500"/>
    </source>
</evidence>
<dbReference type="InterPro" id="IPR013941">
    <property type="entry name" value="ZDS1_C"/>
</dbReference>
<keyword evidence="5" id="KW-0687">Ribonucleoprotein</keyword>
<evidence type="ECO:0000313" key="11">
    <source>
        <dbReference type="Proteomes" id="UP000703661"/>
    </source>
</evidence>
<dbReference type="GO" id="GO:0022627">
    <property type="term" value="C:cytosolic small ribosomal subunit"/>
    <property type="evidence" value="ECO:0007669"/>
    <property type="project" value="UniProtKB-ARBA"/>
</dbReference>
<feature type="compositionally biased region" description="Basic residues" evidence="7">
    <location>
        <begin position="778"/>
        <end position="792"/>
    </location>
</feature>
<feature type="compositionally biased region" description="Low complexity" evidence="7">
    <location>
        <begin position="330"/>
        <end position="339"/>
    </location>
</feature>
<evidence type="ECO:0000256" key="7">
    <source>
        <dbReference type="SAM" id="MobiDB-lite"/>
    </source>
</evidence>
<evidence type="ECO:0000256" key="4">
    <source>
        <dbReference type="ARBA" id="ARBA00022980"/>
    </source>
</evidence>
<dbReference type="Pfam" id="PF16121">
    <property type="entry name" value="40S_S4_C"/>
    <property type="match status" value="1"/>
</dbReference>
<proteinExistence type="inferred from homology"/>
<feature type="region of interest" description="Disordered" evidence="7">
    <location>
        <begin position="824"/>
        <end position="882"/>
    </location>
</feature>
<feature type="compositionally biased region" description="Polar residues" evidence="7">
    <location>
        <begin position="88"/>
        <end position="110"/>
    </location>
</feature>
<feature type="compositionally biased region" description="Basic and acidic residues" evidence="7">
    <location>
        <begin position="844"/>
        <end position="860"/>
    </location>
</feature>
<feature type="region of interest" description="Disordered" evidence="7">
    <location>
        <begin position="374"/>
        <end position="644"/>
    </location>
</feature>
<dbReference type="HAMAP" id="MF_00485">
    <property type="entry name" value="Ribosomal_eS4"/>
    <property type="match status" value="1"/>
</dbReference>
<feature type="domain" description="KOW" evidence="8">
    <location>
        <begin position="1065"/>
        <end position="1092"/>
    </location>
</feature>
<dbReference type="InterPro" id="IPR013845">
    <property type="entry name" value="Ribosomal_eS4_central_region"/>
</dbReference>
<evidence type="ECO:0000256" key="3">
    <source>
        <dbReference type="ARBA" id="ARBA00022884"/>
    </source>
</evidence>
<feature type="region of interest" description="Disordered" evidence="7">
    <location>
        <begin position="38"/>
        <end position="147"/>
    </location>
</feature>
<accession>A0A9P6MPI7</accession>
<dbReference type="Gene3D" id="3.10.290.10">
    <property type="entry name" value="RNA-binding S4 domain"/>
    <property type="match status" value="1"/>
</dbReference>
<evidence type="ECO:0000259" key="8">
    <source>
        <dbReference type="SMART" id="SM00739"/>
    </source>
</evidence>
<evidence type="ECO:0000256" key="2">
    <source>
        <dbReference type="ARBA" id="ARBA00022730"/>
    </source>
</evidence>
<dbReference type="GO" id="GO:0006412">
    <property type="term" value="P:translation"/>
    <property type="evidence" value="ECO:0007669"/>
    <property type="project" value="InterPro"/>
</dbReference>
<dbReference type="CDD" id="cd00165">
    <property type="entry name" value="S4"/>
    <property type="match status" value="1"/>
</dbReference>
<dbReference type="InterPro" id="IPR013843">
    <property type="entry name" value="Ribosomal_eS4_N"/>
</dbReference>
<dbReference type="Pfam" id="PF08071">
    <property type="entry name" value="RS4NT"/>
    <property type="match status" value="1"/>
</dbReference>